<dbReference type="InterPro" id="IPR025948">
    <property type="entry name" value="HTH-like_dom"/>
</dbReference>
<organism evidence="2 3">
    <name type="scientific">Tissierella pigra</name>
    <dbReference type="NCBI Taxonomy" id="2607614"/>
    <lineage>
        <taxon>Bacteria</taxon>
        <taxon>Bacillati</taxon>
        <taxon>Bacillota</taxon>
        <taxon>Tissierellia</taxon>
        <taxon>Tissierellales</taxon>
        <taxon>Tissierellaceae</taxon>
        <taxon>Tissierella</taxon>
    </lineage>
</organism>
<name>A0A6N7XJB4_9FIRM</name>
<feature type="domain" description="HTH-like" evidence="1">
    <location>
        <begin position="9"/>
        <end position="48"/>
    </location>
</feature>
<dbReference type="Pfam" id="PF13276">
    <property type="entry name" value="HTH_21"/>
    <property type="match status" value="1"/>
</dbReference>
<gene>
    <name evidence="2" type="ORF">FYJ83_09435</name>
</gene>
<dbReference type="Proteomes" id="UP000469523">
    <property type="component" value="Unassembled WGS sequence"/>
</dbReference>
<accession>A0A6N7XJB4</accession>
<proteinExistence type="predicted"/>
<keyword evidence="3" id="KW-1185">Reference proteome</keyword>
<evidence type="ECO:0000313" key="3">
    <source>
        <dbReference type="Proteomes" id="UP000469523"/>
    </source>
</evidence>
<sequence>MERNNQKNFDENKGKYGSIRIVKVLGQRGIHINHNRISRLMRKMNLCPKGTPYLAIFIDMFSQR</sequence>
<dbReference type="AlphaFoldDB" id="A0A6N7XJB4"/>
<comment type="caution">
    <text evidence="2">The sequence shown here is derived from an EMBL/GenBank/DDBJ whole genome shotgun (WGS) entry which is preliminary data.</text>
</comment>
<protein>
    <submittedName>
        <fullName evidence="2">Transposase</fullName>
    </submittedName>
</protein>
<evidence type="ECO:0000259" key="1">
    <source>
        <dbReference type="Pfam" id="PF13276"/>
    </source>
</evidence>
<dbReference type="RefSeq" id="WP_216585893.1">
    <property type="nucleotide sequence ID" value="NZ_JAHLPJ010000001.1"/>
</dbReference>
<evidence type="ECO:0000313" key="2">
    <source>
        <dbReference type="EMBL" id="MSU01686.1"/>
    </source>
</evidence>
<dbReference type="EMBL" id="VUNQ01000018">
    <property type="protein sequence ID" value="MSU01686.1"/>
    <property type="molecule type" value="Genomic_DNA"/>
</dbReference>
<reference evidence="2 3" key="1">
    <citation type="submission" date="2019-09" db="EMBL/GenBank/DDBJ databases">
        <title>In-depth cultivation of the pig gut microbiome towards novel bacterial diversity and tailored functional studies.</title>
        <authorList>
            <person name="Wylensek D."/>
            <person name="Hitch T.C.A."/>
            <person name="Clavel T."/>
        </authorList>
    </citation>
    <scope>NUCLEOTIDE SEQUENCE [LARGE SCALE GENOMIC DNA]</scope>
    <source>
        <strain evidence="2 3">WCA3-693-APC-4?</strain>
    </source>
</reference>